<dbReference type="InterPro" id="IPR005835">
    <property type="entry name" value="NTP_transferase_dom"/>
</dbReference>
<dbReference type="NCBIfam" id="TIGR02091">
    <property type="entry name" value="glgC"/>
    <property type="match status" value="1"/>
</dbReference>
<organism evidence="10 11">
    <name type="scientific">Pontiella sulfatireligans</name>
    <dbReference type="NCBI Taxonomy" id="2750658"/>
    <lineage>
        <taxon>Bacteria</taxon>
        <taxon>Pseudomonadati</taxon>
        <taxon>Kiritimatiellota</taxon>
        <taxon>Kiritimatiellia</taxon>
        <taxon>Kiritimatiellales</taxon>
        <taxon>Pontiellaceae</taxon>
        <taxon>Pontiella</taxon>
    </lineage>
</organism>
<dbReference type="InterPro" id="IPR029044">
    <property type="entry name" value="Nucleotide-diphossugar_trans"/>
</dbReference>
<dbReference type="Gene3D" id="3.90.550.10">
    <property type="entry name" value="Spore Coat Polysaccharide Biosynthesis Protein SpsA, Chain A"/>
    <property type="match status" value="1"/>
</dbReference>
<evidence type="ECO:0000256" key="1">
    <source>
        <dbReference type="ARBA" id="ARBA00010443"/>
    </source>
</evidence>
<keyword evidence="2" id="KW-0321">Glycogen metabolism</keyword>
<dbReference type="GO" id="GO:0005524">
    <property type="term" value="F:ATP binding"/>
    <property type="evidence" value="ECO:0007669"/>
    <property type="project" value="UniProtKB-KW"/>
</dbReference>
<dbReference type="Gene3D" id="2.160.10.10">
    <property type="entry name" value="Hexapeptide repeat proteins"/>
    <property type="match status" value="1"/>
</dbReference>
<reference evidence="10 11" key="1">
    <citation type="submission" date="2019-04" db="EMBL/GenBank/DDBJ databases">
        <authorList>
            <person name="Van Vliet M D."/>
        </authorList>
    </citation>
    <scope>NUCLEOTIDE SEQUENCE [LARGE SCALE GENOMIC DNA]</scope>
    <source>
        <strain evidence="10 11">F21</strain>
    </source>
</reference>
<dbReference type="SUPFAM" id="SSF53448">
    <property type="entry name" value="Nucleotide-diphospho-sugar transferases"/>
    <property type="match status" value="1"/>
</dbReference>
<dbReference type="NCBIfam" id="NF002772">
    <property type="entry name" value="PRK02862.1"/>
    <property type="match status" value="1"/>
</dbReference>
<evidence type="ECO:0000256" key="6">
    <source>
        <dbReference type="ARBA" id="ARBA00022840"/>
    </source>
</evidence>
<accession>A0A6C2UUY9</accession>
<dbReference type="EC" id="2.7.7.27" evidence="8"/>
<dbReference type="CDD" id="cd04651">
    <property type="entry name" value="LbH_G1P_AT_C"/>
    <property type="match status" value="1"/>
</dbReference>
<dbReference type="AlphaFoldDB" id="A0A6C2UUY9"/>
<gene>
    <name evidence="10" type="primary">glgC</name>
    <name evidence="10" type="ORF">SCARR_05307</name>
</gene>
<keyword evidence="4 10" id="KW-0548">Nucleotidyltransferase</keyword>
<feature type="domain" description="Nucleotidyl transferase" evidence="9">
    <location>
        <begin position="5"/>
        <end position="263"/>
    </location>
</feature>
<dbReference type="PANTHER" id="PTHR43523:SF12">
    <property type="entry name" value="GLUCOSE-1-PHOSPHATE ADENYLYLTRANSFERASE LARGE SUBUNIT 1, CHLOROPLASTIC-RELATED"/>
    <property type="match status" value="1"/>
</dbReference>
<dbReference type="InterPro" id="IPR005836">
    <property type="entry name" value="ADP_Glu_pyroP_CS"/>
</dbReference>
<keyword evidence="5" id="KW-0547">Nucleotide-binding</keyword>
<evidence type="ECO:0000313" key="10">
    <source>
        <dbReference type="EMBL" id="VGO23201.1"/>
    </source>
</evidence>
<sequence length="412" mass="45666">MNIVGLILGGGAGSRLQPLTQERSKPAVPIAGKYRLVDIPISNCINSDIRQIFLLTQFNSVSLHQHIGATYRFDQFSGGHVRILAAEQTPDSKGWFQGTADAVRRSMRYFMGDCPDLVVILSGDQLYRMDLSDVIKSHIDNQADLTISTKPVPRDEAGSLGIMQVDNKGRIIHFAEKPGDTPELDKLKAPLYEEERYLASMGIYVFNTDVLKKLLSENEDSDFGKHIIPGAIESHKVYSYIFDDYWEDIGTIRSFWAANLALTEPLPQFSFYEMSSTIYTRMRYLPPSKINHCDLSRCLLSDGCIISGERIDHAVVGLRALVGEGSVVEESILMGADYYEHAGVEHPSGIPMGIGKNCVVKNAIIDKNVRVGDNVVISPEGKPADEQTDLYWIRDGIMVIPKNTVIPSGTVL</sequence>
<dbReference type="PROSITE" id="PS00810">
    <property type="entry name" value="ADP_GLC_PYROPHOSPH_3"/>
    <property type="match status" value="1"/>
</dbReference>
<keyword evidence="3 10" id="KW-0808">Transferase</keyword>
<proteinExistence type="inferred from homology"/>
<evidence type="ECO:0000256" key="2">
    <source>
        <dbReference type="ARBA" id="ARBA00022600"/>
    </source>
</evidence>
<dbReference type="Pfam" id="PF00483">
    <property type="entry name" value="NTP_transferase"/>
    <property type="match status" value="1"/>
</dbReference>
<dbReference type="GO" id="GO:0005978">
    <property type="term" value="P:glycogen biosynthetic process"/>
    <property type="evidence" value="ECO:0007669"/>
    <property type="project" value="UniProtKB-UniRule"/>
</dbReference>
<evidence type="ECO:0000313" key="11">
    <source>
        <dbReference type="Proteomes" id="UP000346198"/>
    </source>
</evidence>
<dbReference type="Pfam" id="PF25247">
    <property type="entry name" value="LbH_GLGC"/>
    <property type="match status" value="1"/>
</dbReference>
<dbReference type="GO" id="GO:0008878">
    <property type="term" value="F:glucose-1-phosphate adenylyltransferase activity"/>
    <property type="evidence" value="ECO:0007669"/>
    <property type="project" value="UniProtKB-UniRule"/>
</dbReference>
<keyword evidence="7" id="KW-0119">Carbohydrate metabolism</keyword>
<evidence type="ECO:0000259" key="9">
    <source>
        <dbReference type="Pfam" id="PF00483"/>
    </source>
</evidence>
<protein>
    <recommendedName>
        <fullName evidence="8">Glucose-1-phosphate adenylyltransferase</fullName>
        <ecNumber evidence="8">2.7.7.27</ecNumber>
    </recommendedName>
</protein>
<evidence type="ECO:0000256" key="3">
    <source>
        <dbReference type="ARBA" id="ARBA00022679"/>
    </source>
</evidence>
<evidence type="ECO:0000256" key="4">
    <source>
        <dbReference type="ARBA" id="ARBA00022695"/>
    </source>
</evidence>
<comment type="similarity">
    <text evidence="1">Belongs to the bacterial/plant glucose-1-phosphate adenylyltransferase family.</text>
</comment>
<dbReference type="PROSITE" id="PS00808">
    <property type="entry name" value="ADP_GLC_PYROPHOSPH_1"/>
    <property type="match status" value="1"/>
</dbReference>
<keyword evidence="11" id="KW-1185">Reference proteome</keyword>
<dbReference type="SUPFAM" id="SSF51161">
    <property type="entry name" value="Trimeric LpxA-like enzymes"/>
    <property type="match status" value="1"/>
</dbReference>
<dbReference type="PROSITE" id="PS00809">
    <property type="entry name" value="ADP_GLC_PYROPHOSPH_2"/>
    <property type="match status" value="1"/>
</dbReference>
<dbReference type="EMBL" id="CAAHFH010000003">
    <property type="protein sequence ID" value="VGO23201.1"/>
    <property type="molecule type" value="Genomic_DNA"/>
</dbReference>
<evidence type="ECO:0000256" key="7">
    <source>
        <dbReference type="ARBA" id="ARBA00023277"/>
    </source>
</evidence>
<evidence type="ECO:0000256" key="8">
    <source>
        <dbReference type="NCBIfam" id="TIGR02091"/>
    </source>
</evidence>
<dbReference type="Proteomes" id="UP000346198">
    <property type="component" value="Unassembled WGS sequence"/>
</dbReference>
<dbReference type="PANTHER" id="PTHR43523">
    <property type="entry name" value="GLUCOSE-1-PHOSPHATE ADENYLYLTRANSFERASE-RELATED"/>
    <property type="match status" value="1"/>
</dbReference>
<dbReference type="RefSeq" id="WP_136065354.1">
    <property type="nucleotide sequence ID" value="NZ_CAAHFH010000003.1"/>
</dbReference>
<name>A0A6C2UUY9_9BACT</name>
<evidence type="ECO:0000256" key="5">
    <source>
        <dbReference type="ARBA" id="ARBA00022741"/>
    </source>
</evidence>
<dbReference type="InterPro" id="IPR011004">
    <property type="entry name" value="Trimer_LpxA-like_sf"/>
</dbReference>
<dbReference type="InterPro" id="IPR011831">
    <property type="entry name" value="ADP-Glc_PPase"/>
</dbReference>
<dbReference type="CDD" id="cd02508">
    <property type="entry name" value="ADP_Glucose_PP"/>
    <property type="match status" value="1"/>
</dbReference>
<keyword evidence="6" id="KW-0067">ATP-binding</keyword>